<accession>A0A2N1NFB4</accession>
<keyword evidence="1" id="KW-0812">Transmembrane</keyword>
<gene>
    <name evidence="2" type="ORF">RhiirC2_777079</name>
</gene>
<dbReference type="Proteomes" id="UP000233469">
    <property type="component" value="Unassembled WGS sequence"/>
</dbReference>
<dbReference type="AlphaFoldDB" id="A0A2N1NFB4"/>
<keyword evidence="1" id="KW-1133">Transmembrane helix</keyword>
<evidence type="ECO:0000313" key="3">
    <source>
        <dbReference type="Proteomes" id="UP000233469"/>
    </source>
</evidence>
<dbReference type="EMBL" id="LLXL01000435">
    <property type="protein sequence ID" value="PKK72524.1"/>
    <property type="molecule type" value="Genomic_DNA"/>
</dbReference>
<reference evidence="2 3" key="2">
    <citation type="submission" date="2017-10" db="EMBL/GenBank/DDBJ databases">
        <title>Extensive intraspecific genome diversity in a model arbuscular mycorrhizal fungus.</title>
        <authorList>
            <person name="Chen E.C.H."/>
            <person name="Morin E."/>
            <person name="Baudet D."/>
            <person name="Noel J."/>
            <person name="Ndikumana S."/>
            <person name="Charron P."/>
            <person name="St-Onge C."/>
            <person name="Giorgi J."/>
            <person name="Grigoriev I.V."/>
            <person name="Roux C."/>
            <person name="Martin F.M."/>
            <person name="Corradi N."/>
        </authorList>
    </citation>
    <scope>NUCLEOTIDE SEQUENCE [LARGE SCALE GENOMIC DNA]</scope>
    <source>
        <strain evidence="2 3">C2</strain>
    </source>
</reference>
<feature type="transmembrane region" description="Helical" evidence="1">
    <location>
        <begin position="25"/>
        <end position="45"/>
    </location>
</feature>
<organism evidence="2 3">
    <name type="scientific">Rhizophagus irregularis</name>
    <dbReference type="NCBI Taxonomy" id="588596"/>
    <lineage>
        <taxon>Eukaryota</taxon>
        <taxon>Fungi</taxon>
        <taxon>Fungi incertae sedis</taxon>
        <taxon>Mucoromycota</taxon>
        <taxon>Glomeromycotina</taxon>
        <taxon>Glomeromycetes</taxon>
        <taxon>Glomerales</taxon>
        <taxon>Glomeraceae</taxon>
        <taxon>Rhizophagus</taxon>
    </lineage>
</organism>
<comment type="caution">
    <text evidence="2">The sequence shown here is derived from an EMBL/GenBank/DDBJ whole genome shotgun (WGS) entry which is preliminary data.</text>
</comment>
<reference evidence="2 3" key="1">
    <citation type="submission" date="2016-04" db="EMBL/GenBank/DDBJ databases">
        <title>Genome analyses suggest a sexual origin of heterokaryosis in a supposedly ancient asexual fungus.</title>
        <authorList>
            <person name="Ropars J."/>
            <person name="Sedzielewska K."/>
            <person name="Noel J."/>
            <person name="Charron P."/>
            <person name="Farinelli L."/>
            <person name="Marton T."/>
            <person name="Kruger M."/>
            <person name="Pelin A."/>
            <person name="Brachmann A."/>
            <person name="Corradi N."/>
        </authorList>
    </citation>
    <scope>NUCLEOTIDE SEQUENCE [LARGE SCALE GENOMIC DNA]</scope>
    <source>
        <strain evidence="2 3">C2</strain>
    </source>
</reference>
<protein>
    <submittedName>
        <fullName evidence="2">Uncharacterized protein</fullName>
    </submittedName>
</protein>
<evidence type="ECO:0000313" key="2">
    <source>
        <dbReference type="EMBL" id="PKK72524.1"/>
    </source>
</evidence>
<proteinExistence type="predicted"/>
<sequence length="49" mass="5731">MKTNFNPVKLMPITRFKNSQRIRKIFYSLESTSLLLANIFLNGIASSYY</sequence>
<name>A0A2N1NFB4_9GLOM</name>
<keyword evidence="1" id="KW-0472">Membrane</keyword>
<evidence type="ECO:0000256" key="1">
    <source>
        <dbReference type="SAM" id="Phobius"/>
    </source>
</evidence>